<protein>
    <submittedName>
        <fullName evidence="1">Uncharacterized protein</fullName>
    </submittedName>
</protein>
<dbReference type="RefSeq" id="WP_173513071.1">
    <property type="nucleotide sequence ID" value="NZ_JABEKV010000004.1"/>
</dbReference>
<comment type="caution">
    <text evidence="1">The sequence shown here is derived from an EMBL/GenBank/DDBJ whole genome shotgun (WGS) entry which is preliminary data.</text>
</comment>
<organism evidence="1 2">
    <name type="scientific">Sinorhizobium psoraleae</name>
    <dbReference type="NCBI Taxonomy" id="520838"/>
    <lineage>
        <taxon>Bacteria</taxon>
        <taxon>Pseudomonadati</taxon>
        <taxon>Pseudomonadota</taxon>
        <taxon>Alphaproteobacteria</taxon>
        <taxon>Hyphomicrobiales</taxon>
        <taxon>Rhizobiaceae</taxon>
        <taxon>Sinorhizobium/Ensifer group</taxon>
        <taxon>Sinorhizobium</taxon>
    </lineage>
</organism>
<gene>
    <name evidence="1" type="ORF">O3W52_21610</name>
</gene>
<reference evidence="1" key="1">
    <citation type="submission" date="2022-10" db="EMBL/GenBank/DDBJ databases">
        <title>Whole genome sequencing of three plant growth promoting bacteria isolated from Vachellia tortilis subsp. raddiana in Morocco.</title>
        <authorList>
            <person name="Hnini M."/>
            <person name="Zouagui R."/>
            <person name="Zouagui H."/>
            <person name="Chemao Elfihri M.-W."/>
            <person name="Ibrahimi A."/>
            <person name="Sbabou L."/>
            <person name="Aurag J."/>
        </authorList>
    </citation>
    <scope>NUCLEOTIDE SEQUENCE</scope>
    <source>
        <strain evidence="1">LMR678</strain>
    </source>
</reference>
<accession>A0ABT4KMH5</accession>
<keyword evidence="2" id="KW-1185">Reference proteome</keyword>
<proteinExistence type="predicted"/>
<name>A0ABT4KMH5_9HYPH</name>
<dbReference type="Proteomes" id="UP001079430">
    <property type="component" value="Unassembled WGS sequence"/>
</dbReference>
<evidence type="ECO:0000313" key="2">
    <source>
        <dbReference type="Proteomes" id="UP001079430"/>
    </source>
</evidence>
<dbReference type="EMBL" id="JAPVOI010000004">
    <property type="protein sequence ID" value="MCZ4092566.1"/>
    <property type="molecule type" value="Genomic_DNA"/>
</dbReference>
<sequence>MVKTGLGASLAALTFSLVVAGVLHFALSQYRTGAVPAVSGEITSSIPR</sequence>
<evidence type="ECO:0000313" key="1">
    <source>
        <dbReference type="EMBL" id="MCZ4092566.1"/>
    </source>
</evidence>